<feature type="non-terminal residue" evidence="5">
    <location>
        <position position="1"/>
    </location>
</feature>
<comment type="caution">
    <text evidence="5">The sequence shown here is derived from an EMBL/GenBank/DDBJ whole genome shotgun (WGS) entry which is preliminary data.</text>
</comment>
<gene>
    <name evidence="5" type="ORF">LCGC14_2938140</name>
</gene>
<proteinExistence type="inferred from homology"/>
<name>A0A0F8XJE7_9ZZZZ</name>
<reference evidence="5" key="1">
    <citation type="journal article" date="2015" name="Nature">
        <title>Complex archaea that bridge the gap between prokaryotes and eukaryotes.</title>
        <authorList>
            <person name="Spang A."/>
            <person name="Saw J.H."/>
            <person name="Jorgensen S.L."/>
            <person name="Zaremba-Niedzwiedzka K."/>
            <person name="Martijn J."/>
            <person name="Lind A.E."/>
            <person name="van Eijk R."/>
            <person name="Schleper C."/>
            <person name="Guy L."/>
            <person name="Ettema T.J."/>
        </authorList>
    </citation>
    <scope>NUCLEOTIDE SEQUENCE</scope>
</reference>
<evidence type="ECO:0000256" key="2">
    <source>
        <dbReference type="ARBA" id="ARBA00022840"/>
    </source>
</evidence>
<organism evidence="5">
    <name type="scientific">marine sediment metagenome</name>
    <dbReference type="NCBI Taxonomy" id="412755"/>
    <lineage>
        <taxon>unclassified sequences</taxon>
        <taxon>metagenomes</taxon>
        <taxon>ecological metagenomes</taxon>
    </lineage>
</organism>
<evidence type="ECO:0000259" key="4">
    <source>
        <dbReference type="PROSITE" id="PS51161"/>
    </source>
</evidence>
<dbReference type="InterPro" id="IPR005144">
    <property type="entry name" value="ATP-cone_dom"/>
</dbReference>
<dbReference type="PROSITE" id="PS51161">
    <property type="entry name" value="ATP_CONE"/>
    <property type="match status" value="1"/>
</dbReference>
<feature type="domain" description="ATP-cone" evidence="4">
    <location>
        <begin position="76"/>
        <end position="166"/>
    </location>
</feature>
<dbReference type="Gene3D" id="3.40.190.10">
    <property type="entry name" value="Periplasmic binding protein-like II"/>
    <property type="match status" value="1"/>
</dbReference>
<evidence type="ECO:0000256" key="1">
    <source>
        <dbReference type="ARBA" id="ARBA00022741"/>
    </source>
</evidence>
<sequence length="195" mass="22026">YGREGEPKLDKIVIKPLPDEQSRLVNLKAGSIDALMNVPLIEKEGLEQEPGMIVGQVAPGFGFWAFIMNVNASPFDDVKVRQAMNYAIDRQKIIEGLRKACYKRPVGDDQLRRILELTEDAIFANYEKEVPSQYIGDRVGEHLRGVDKVAYIRFASVYRRFQDVGELIEEAEEIRDAPMDSPGQGDLFTEEKPPA</sequence>
<dbReference type="GO" id="GO:0045892">
    <property type="term" value="P:negative regulation of DNA-templated transcription"/>
    <property type="evidence" value="ECO:0007669"/>
    <property type="project" value="InterPro"/>
</dbReference>
<keyword evidence="1" id="KW-0547">Nucleotide-binding</keyword>
<dbReference type="SUPFAM" id="SSF53850">
    <property type="entry name" value="Periplasmic binding protein-like II"/>
    <property type="match status" value="1"/>
</dbReference>
<dbReference type="PANTHER" id="PTHR30455">
    <property type="entry name" value="TRANSCRIPTIONAL REPRESSOR NRDR"/>
    <property type="match status" value="1"/>
</dbReference>
<dbReference type="Pfam" id="PF00496">
    <property type="entry name" value="SBP_bac_5"/>
    <property type="match status" value="1"/>
</dbReference>
<accession>A0A0F8XJE7</accession>
<dbReference type="InterPro" id="IPR000914">
    <property type="entry name" value="SBP_5_dom"/>
</dbReference>
<dbReference type="EMBL" id="LAZR01058854">
    <property type="protein sequence ID" value="KKK69028.1"/>
    <property type="molecule type" value="Genomic_DNA"/>
</dbReference>
<dbReference type="PANTHER" id="PTHR30455:SF2">
    <property type="entry name" value="TRANSCRIPTIONAL REPRESSOR NRDR"/>
    <property type="match status" value="1"/>
</dbReference>
<evidence type="ECO:0000313" key="5">
    <source>
        <dbReference type="EMBL" id="KKK69028.1"/>
    </source>
</evidence>
<dbReference type="GO" id="GO:0008270">
    <property type="term" value="F:zinc ion binding"/>
    <property type="evidence" value="ECO:0007669"/>
    <property type="project" value="InterPro"/>
</dbReference>
<feature type="region of interest" description="Disordered" evidence="3">
    <location>
        <begin position="175"/>
        <end position="195"/>
    </location>
</feature>
<keyword evidence="2" id="KW-0067">ATP-binding</keyword>
<dbReference type="AlphaFoldDB" id="A0A0F8XJE7"/>
<dbReference type="GO" id="GO:0005524">
    <property type="term" value="F:ATP binding"/>
    <property type="evidence" value="ECO:0007669"/>
    <property type="project" value="UniProtKB-KW"/>
</dbReference>
<evidence type="ECO:0000256" key="3">
    <source>
        <dbReference type="SAM" id="MobiDB-lite"/>
    </source>
</evidence>
<dbReference type="InterPro" id="IPR003796">
    <property type="entry name" value="RNR_NrdR-like"/>
</dbReference>
<protein>
    <recommendedName>
        <fullName evidence="4">ATP-cone domain-containing protein</fullName>
    </recommendedName>
</protein>
<dbReference type="Gene3D" id="3.10.105.10">
    <property type="entry name" value="Dipeptide-binding Protein, Domain 3"/>
    <property type="match status" value="1"/>
</dbReference>
<dbReference type="HAMAP" id="MF_00440">
    <property type="entry name" value="NrdR"/>
    <property type="match status" value="1"/>
</dbReference>